<proteinExistence type="predicted"/>
<name>U6B698_9HYPH</name>
<dbReference type="AlphaFoldDB" id="U6B698"/>
<sequence length="137" mass="15301">MKVENNLYKALLTVISAALASCDNVSSPENKRSNQTLSIKESIATEKLLNDIKEKSNTPKEKNLITSLVDTTNKLIDTCSDAINAKETICNKVENIINTIKNTDSELINEKENSDYEYQNDDNTNSIKQNNDSELTN</sequence>
<dbReference type="PROSITE" id="PS51257">
    <property type="entry name" value="PROKAR_LIPOPROTEIN"/>
    <property type="match status" value="1"/>
</dbReference>
<evidence type="ECO:0000313" key="2">
    <source>
        <dbReference type="EMBL" id="AHA28299.1"/>
    </source>
</evidence>
<accession>U6B698</accession>
<protein>
    <recommendedName>
        <fullName evidence="4">Lipoprotein</fullName>
    </recommendedName>
</protein>
<dbReference type="RefSeq" id="WP_007556540.1">
    <property type="nucleotide sequence ID" value="NC_022793.1"/>
</dbReference>
<keyword evidence="3" id="KW-1185">Reference proteome</keyword>
<dbReference type="HOGENOM" id="CLU_1861544_0_0_5"/>
<feature type="region of interest" description="Disordered" evidence="1">
    <location>
        <begin position="115"/>
        <end position="137"/>
    </location>
</feature>
<feature type="compositionally biased region" description="Polar residues" evidence="1">
    <location>
        <begin position="121"/>
        <end position="137"/>
    </location>
</feature>
<dbReference type="EMBL" id="CP006604">
    <property type="protein sequence ID" value="AHA28299.1"/>
    <property type="molecule type" value="Genomic_DNA"/>
</dbReference>
<reference evidence="2 3" key="1">
    <citation type="journal article" date="2014" name="Mol. Plant Microbe Interact.">
        <title>The complete genome sequence of Candidatus Liberibacter americanus, associated with citrus Huanglongbing.</title>
        <authorList>
            <person name="Wulff N.A."/>
            <person name="Zhang S."/>
            <person name="Setubal J.C."/>
            <person name="Almeida N.F."/>
            <person name="Martins E.C."/>
            <person name="Harakava R."/>
            <person name="Kumar D."/>
            <person name="Rangel L.T."/>
            <person name="Foissac X."/>
            <person name="Bove J."/>
            <person name="Gabriel D.W."/>
        </authorList>
    </citation>
    <scope>NUCLEOTIDE SEQUENCE [LARGE SCALE GENOMIC DNA]</scope>
    <source>
        <strain evidence="2 3">Sao Paulo</strain>
    </source>
</reference>
<dbReference type="PATRIC" id="fig|1261131.3.peg.928"/>
<evidence type="ECO:0008006" key="4">
    <source>
        <dbReference type="Google" id="ProtNLM"/>
    </source>
</evidence>
<gene>
    <name evidence="2" type="ORF">lam_969</name>
</gene>
<dbReference type="KEGG" id="lar:lam_969"/>
<dbReference type="Proteomes" id="UP000017862">
    <property type="component" value="Chromosome"/>
</dbReference>
<evidence type="ECO:0000256" key="1">
    <source>
        <dbReference type="SAM" id="MobiDB-lite"/>
    </source>
</evidence>
<evidence type="ECO:0000313" key="3">
    <source>
        <dbReference type="Proteomes" id="UP000017862"/>
    </source>
</evidence>
<organism evidence="2 3">
    <name type="scientific">Candidatus Liberibacter americanus str. Sao Paulo</name>
    <dbReference type="NCBI Taxonomy" id="1261131"/>
    <lineage>
        <taxon>Bacteria</taxon>
        <taxon>Pseudomonadati</taxon>
        <taxon>Pseudomonadota</taxon>
        <taxon>Alphaproteobacteria</taxon>
        <taxon>Hyphomicrobiales</taxon>
        <taxon>Rhizobiaceae</taxon>
        <taxon>Liberibacter</taxon>
    </lineage>
</organism>